<name>A0A6L8MVG0_STRSU</name>
<sequence length="55" mass="6261">MTQELLILFFTGIALCLIGYFIPRPKSVKIILTILGIILILFPFALLMYLMAVLF</sequence>
<organism evidence="2 3">
    <name type="scientific">Streptococcus suis</name>
    <dbReference type="NCBI Taxonomy" id="1307"/>
    <lineage>
        <taxon>Bacteria</taxon>
        <taxon>Bacillati</taxon>
        <taxon>Bacillota</taxon>
        <taxon>Bacilli</taxon>
        <taxon>Lactobacillales</taxon>
        <taxon>Streptococcaceae</taxon>
        <taxon>Streptococcus</taxon>
    </lineage>
</organism>
<dbReference type="RefSeq" id="WP_153309191.1">
    <property type="nucleotide sequence ID" value="NZ_WNXH01000003.1"/>
</dbReference>
<dbReference type="Proteomes" id="UP000483765">
    <property type="component" value="Unassembled WGS sequence"/>
</dbReference>
<dbReference type="EMBL" id="WNXH01000003">
    <property type="protein sequence ID" value="MYN69154.1"/>
    <property type="molecule type" value="Genomic_DNA"/>
</dbReference>
<gene>
    <name evidence="2" type="ORF">GLP18_02735</name>
</gene>
<protein>
    <submittedName>
        <fullName evidence="2">Uncharacterized protein</fullName>
    </submittedName>
</protein>
<accession>A0A6L8MVG0</accession>
<keyword evidence="1" id="KW-0472">Membrane</keyword>
<feature type="transmembrane region" description="Helical" evidence="1">
    <location>
        <begin position="30"/>
        <end position="52"/>
    </location>
</feature>
<keyword evidence="1" id="KW-1133">Transmembrane helix</keyword>
<dbReference type="AlphaFoldDB" id="A0A6L8MVG0"/>
<evidence type="ECO:0000256" key="1">
    <source>
        <dbReference type="SAM" id="Phobius"/>
    </source>
</evidence>
<comment type="caution">
    <text evidence="2">The sequence shown here is derived from an EMBL/GenBank/DDBJ whole genome shotgun (WGS) entry which is preliminary data.</text>
</comment>
<feature type="transmembrane region" description="Helical" evidence="1">
    <location>
        <begin position="6"/>
        <end position="23"/>
    </location>
</feature>
<evidence type="ECO:0000313" key="3">
    <source>
        <dbReference type="Proteomes" id="UP000483765"/>
    </source>
</evidence>
<evidence type="ECO:0000313" key="2">
    <source>
        <dbReference type="EMBL" id="MYN69154.1"/>
    </source>
</evidence>
<reference evidence="2 3" key="1">
    <citation type="submission" date="2019-11" db="EMBL/GenBank/DDBJ databases">
        <title>Divergent Streptococcus suis from cattle.</title>
        <authorList>
            <person name="Williamson C."/>
        </authorList>
    </citation>
    <scope>NUCLEOTIDE SEQUENCE [LARGE SCALE GENOMIC DNA]</scope>
    <source>
        <strain evidence="2 3">10-36905</strain>
    </source>
</reference>
<proteinExistence type="predicted"/>
<keyword evidence="1" id="KW-0812">Transmembrane</keyword>